<accession>A0ABQ8S921</accession>
<name>A0ABQ8S921_PERAM</name>
<protein>
    <submittedName>
        <fullName evidence="1">Uncharacterized protein</fullName>
    </submittedName>
</protein>
<evidence type="ECO:0000313" key="1">
    <source>
        <dbReference type="EMBL" id="KAJ4430215.1"/>
    </source>
</evidence>
<evidence type="ECO:0000313" key="2">
    <source>
        <dbReference type="Proteomes" id="UP001148838"/>
    </source>
</evidence>
<comment type="caution">
    <text evidence="1">The sequence shown here is derived from an EMBL/GenBank/DDBJ whole genome shotgun (WGS) entry which is preliminary data.</text>
</comment>
<keyword evidence="2" id="KW-1185">Reference proteome</keyword>
<reference evidence="1 2" key="1">
    <citation type="journal article" date="2022" name="Allergy">
        <title>Genome assembly and annotation of Periplaneta americana reveal a comprehensive cockroach allergen profile.</title>
        <authorList>
            <person name="Wang L."/>
            <person name="Xiong Q."/>
            <person name="Saelim N."/>
            <person name="Wang L."/>
            <person name="Nong W."/>
            <person name="Wan A.T."/>
            <person name="Shi M."/>
            <person name="Liu X."/>
            <person name="Cao Q."/>
            <person name="Hui J.H.L."/>
            <person name="Sookrung N."/>
            <person name="Leung T.F."/>
            <person name="Tungtrongchitr A."/>
            <person name="Tsui S.K.W."/>
        </authorList>
    </citation>
    <scope>NUCLEOTIDE SEQUENCE [LARGE SCALE GENOMIC DNA]</scope>
    <source>
        <strain evidence="1">PWHHKU_190912</strain>
    </source>
</reference>
<dbReference type="Proteomes" id="UP001148838">
    <property type="component" value="Unassembled WGS sequence"/>
</dbReference>
<proteinExistence type="predicted"/>
<organism evidence="1 2">
    <name type="scientific">Periplaneta americana</name>
    <name type="common">American cockroach</name>
    <name type="synonym">Blatta americana</name>
    <dbReference type="NCBI Taxonomy" id="6978"/>
    <lineage>
        <taxon>Eukaryota</taxon>
        <taxon>Metazoa</taxon>
        <taxon>Ecdysozoa</taxon>
        <taxon>Arthropoda</taxon>
        <taxon>Hexapoda</taxon>
        <taxon>Insecta</taxon>
        <taxon>Pterygota</taxon>
        <taxon>Neoptera</taxon>
        <taxon>Polyneoptera</taxon>
        <taxon>Dictyoptera</taxon>
        <taxon>Blattodea</taxon>
        <taxon>Blattoidea</taxon>
        <taxon>Blattidae</taxon>
        <taxon>Blattinae</taxon>
        <taxon>Periplaneta</taxon>
    </lineage>
</organism>
<gene>
    <name evidence="1" type="ORF">ANN_22426</name>
</gene>
<sequence>MAGLCQGDNEPAGSLKAIKTASEWERDGIERAERVARVEEVDNACRISSNRRGEELMIACIRTSPQPQRQKGVGPSWADTGQRPGSLSLKRCVGMVCSEAIHLSIFSVIKLRSRKGFSTVNPKVVKSGLRGGQWKGAGYRDNDDSEADSEHQRFTSYDACSRRGAGSYRANREWNNIVAENSNSIARFLLP</sequence>
<dbReference type="EMBL" id="JAJSOF020000033">
    <property type="protein sequence ID" value="KAJ4430215.1"/>
    <property type="molecule type" value="Genomic_DNA"/>
</dbReference>